<dbReference type="PANTHER" id="PTHR28620">
    <property type="entry name" value="CENTROMERE PROTEIN V"/>
    <property type="match status" value="1"/>
</dbReference>
<dbReference type="GO" id="GO:0016846">
    <property type="term" value="F:carbon-sulfur lyase activity"/>
    <property type="evidence" value="ECO:0007669"/>
    <property type="project" value="InterPro"/>
</dbReference>
<evidence type="ECO:0000259" key="4">
    <source>
        <dbReference type="PROSITE" id="PS51891"/>
    </source>
</evidence>
<dbReference type="RefSeq" id="WP_074641761.1">
    <property type="nucleotide sequence ID" value="NZ_FNBL01000002.1"/>
</dbReference>
<dbReference type="InterPro" id="IPR052355">
    <property type="entry name" value="CENP-V-like"/>
</dbReference>
<dbReference type="PANTHER" id="PTHR28620:SF1">
    <property type="entry name" value="CENP-V_GFA DOMAIN-CONTAINING PROTEIN"/>
    <property type="match status" value="1"/>
</dbReference>
<organism evidence="5 6">
    <name type="scientific">Celeribacter baekdonensis</name>
    <dbReference type="NCBI Taxonomy" id="875171"/>
    <lineage>
        <taxon>Bacteria</taxon>
        <taxon>Pseudomonadati</taxon>
        <taxon>Pseudomonadota</taxon>
        <taxon>Alphaproteobacteria</taxon>
        <taxon>Rhodobacterales</taxon>
        <taxon>Roseobacteraceae</taxon>
        <taxon>Celeribacter</taxon>
    </lineage>
</organism>
<protein>
    <submittedName>
        <fullName evidence="5">Glutathione-dependent formaldehyde-activating enzyme</fullName>
    </submittedName>
</protein>
<comment type="similarity">
    <text evidence="1">Belongs to the Gfa family.</text>
</comment>
<dbReference type="EMBL" id="FNBL01000002">
    <property type="protein sequence ID" value="SDF05525.1"/>
    <property type="molecule type" value="Genomic_DNA"/>
</dbReference>
<dbReference type="GO" id="GO:0046872">
    <property type="term" value="F:metal ion binding"/>
    <property type="evidence" value="ECO:0007669"/>
    <property type="project" value="UniProtKB-KW"/>
</dbReference>
<reference evidence="5 6" key="1">
    <citation type="submission" date="2016-10" db="EMBL/GenBank/DDBJ databases">
        <authorList>
            <person name="de Groot N.N."/>
        </authorList>
    </citation>
    <scope>NUCLEOTIDE SEQUENCE [LARGE SCALE GENOMIC DNA]</scope>
    <source>
        <strain evidence="5 6">DSM 27375</strain>
    </source>
</reference>
<dbReference type="PROSITE" id="PS51891">
    <property type="entry name" value="CENP_V_GFA"/>
    <property type="match status" value="1"/>
</dbReference>
<dbReference type="InterPro" id="IPR011057">
    <property type="entry name" value="Mss4-like_sf"/>
</dbReference>
<sequence>MTQDFSTPVTVTCHCGGVELNVQLLDGLNTARRCDCSLCRRRGAIMVTAALGGIEVVRGESLSLYQFGTMTAKHYFCSTCGIYTHHQRRSNPQQYGVNAGAIVGVNPSDLSDVPWMDGVHHPADR</sequence>
<dbReference type="Pfam" id="PF04828">
    <property type="entry name" value="GFA"/>
    <property type="match status" value="1"/>
</dbReference>
<dbReference type="InterPro" id="IPR006913">
    <property type="entry name" value="CENP-V/GFA"/>
</dbReference>
<evidence type="ECO:0000256" key="1">
    <source>
        <dbReference type="ARBA" id="ARBA00005495"/>
    </source>
</evidence>
<evidence type="ECO:0000313" key="5">
    <source>
        <dbReference type="EMBL" id="SDF05525.1"/>
    </source>
</evidence>
<name>A0A1G7HYP1_9RHOB</name>
<proteinExistence type="inferred from homology"/>
<dbReference type="Proteomes" id="UP000182284">
    <property type="component" value="Unassembled WGS sequence"/>
</dbReference>
<gene>
    <name evidence="5" type="ORF">SAMN04488117_102126</name>
</gene>
<keyword evidence="3" id="KW-0862">Zinc</keyword>
<dbReference type="OrthoDB" id="9807246at2"/>
<evidence type="ECO:0000313" key="6">
    <source>
        <dbReference type="Proteomes" id="UP000182284"/>
    </source>
</evidence>
<evidence type="ECO:0000256" key="3">
    <source>
        <dbReference type="ARBA" id="ARBA00022833"/>
    </source>
</evidence>
<evidence type="ECO:0000256" key="2">
    <source>
        <dbReference type="ARBA" id="ARBA00022723"/>
    </source>
</evidence>
<feature type="domain" description="CENP-V/GFA" evidence="4">
    <location>
        <begin position="9"/>
        <end position="116"/>
    </location>
</feature>
<dbReference type="AlphaFoldDB" id="A0A1G7HYP1"/>
<keyword evidence="2" id="KW-0479">Metal-binding</keyword>
<dbReference type="Gene3D" id="2.170.150.70">
    <property type="match status" value="1"/>
</dbReference>
<accession>A0A1G7HYP1</accession>
<dbReference type="SUPFAM" id="SSF51316">
    <property type="entry name" value="Mss4-like"/>
    <property type="match status" value="1"/>
</dbReference>